<dbReference type="HAMAP" id="MF_00055">
    <property type="entry name" value="MEMO1"/>
    <property type="match status" value="1"/>
</dbReference>
<dbReference type="RefSeq" id="WP_090255730.1">
    <property type="nucleotide sequence ID" value="NZ_FOAA01000026.1"/>
</dbReference>
<dbReference type="Pfam" id="PF01875">
    <property type="entry name" value="Memo"/>
    <property type="match status" value="1"/>
</dbReference>
<dbReference type="NCBIfam" id="TIGR04336">
    <property type="entry name" value="AmmeMemoSam_B"/>
    <property type="match status" value="1"/>
</dbReference>
<organism evidence="3 4">
    <name type="scientific">Ectothiorhodospira marina</name>
    <dbReference type="NCBI Taxonomy" id="1396821"/>
    <lineage>
        <taxon>Bacteria</taxon>
        <taxon>Pseudomonadati</taxon>
        <taxon>Pseudomonadota</taxon>
        <taxon>Gammaproteobacteria</taxon>
        <taxon>Chromatiales</taxon>
        <taxon>Ectothiorhodospiraceae</taxon>
        <taxon>Ectothiorhodospira</taxon>
    </lineage>
</organism>
<evidence type="ECO:0000313" key="4">
    <source>
        <dbReference type="Proteomes" id="UP000199256"/>
    </source>
</evidence>
<gene>
    <name evidence="3" type="ORF">SAMN05444515_1262</name>
</gene>
<reference evidence="4" key="1">
    <citation type="submission" date="2016-10" db="EMBL/GenBank/DDBJ databases">
        <authorList>
            <person name="Varghese N."/>
            <person name="Submissions S."/>
        </authorList>
    </citation>
    <scope>NUCLEOTIDE SEQUENCE [LARGE SCALE GENOMIC DNA]</scope>
    <source>
        <strain evidence="4">DSM 241</strain>
    </source>
</reference>
<dbReference type="EMBL" id="FOAA01000026">
    <property type="protein sequence ID" value="SEL62611.1"/>
    <property type="molecule type" value="Genomic_DNA"/>
</dbReference>
<dbReference type="SUPFAM" id="SSF53213">
    <property type="entry name" value="LigB-like"/>
    <property type="match status" value="1"/>
</dbReference>
<dbReference type="Proteomes" id="UP000199256">
    <property type="component" value="Unassembled WGS sequence"/>
</dbReference>
<sequence>MENIRQPAVAGQFYPAKAEALRASVHAHLSQAGEDRAGSPHLPKALIAPHAGYIYSGDVAGRAYATLTPERAARIKRVVLIGPAHRVGFYGIAAPSVDGFQTALGTVPVDQDSIEQAVKAPTVFRFDDPHRNEHSLEVHLPFLQMLLDDFTLVPLVVGSATGEEVASALEDVWGDDDTLVVISSDLSHYLDYDTAREVDTRTSEAILQLKPEGIQPGHACGYIPVQGLLINARRHGLKGETLDLRSSGDTAGPREQVVGYGAYAFS</sequence>
<dbReference type="PANTHER" id="PTHR11060">
    <property type="entry name" value="PROTEIN MEMO1"/>
    <property type="match status" value="1"/>
</dbReference>
<dbReference type="OrthoDB" id="9782820at2"/>
<evidence type="ECO:0000256" key="2">
    <source>
        <dbReference type="HAMAP-Rule" id="MF_00055"/>
    </source>
</evidence>
<protein>
    <recommendedName>
        <fullName evidence="2">MEMO1 family protein SAMN05444515_1262</fullName>
    </recommendedName>
</protein>
<evidence type="ECO:0000313" key="3">
    <source>
        <dbReference type="EMBL" id="SEL62611.1"/>
    </source>
</evidence>
<evidence type="ECO:0000256" key="1">
    <source>
        <dbReference type="ARBA" id="ARBA00006315"/>
    </source>
</evidence>
<dbReference type="CDD" id="cd07361">
    <property type="entry name" value="MEMO_like"/>
    <property type="match status" value="1"/>
</dbReference>
<keyword evidence="4" id="KW-1185">Reference proteome</keyword>
<dbReference type="AlphaFoldDB" id="A0A1H7RQY2"/>
<proteinExistence type="inferred from homology"/>
<comment type="similarity">
    <text evidence="1 2">Belongs to the MEMO1 family.</text>
</comment>
<dbReference type="InterPro" id="IPR002737">
    <property type="entry name" value="MEMO1_fam"/>
</dbReference>
<accession>A0A1H7RQY2</accession>
<dbReference type="PANTHER" id="PTHR11060:SF0">
    <property type="entry name" value="PROTEIN MEMO1"/>
    <property type="match status" value="1"/>
</dbReference>
<dbReference type="STRING" id="1396821.SAMN05444515_1262"/>
<name>A0A1H7RQY2_9GAMM</name>
<dbReference type="Gene3D" id="3.40.830.10">
    <property type="entry name" value="LigB-like"/>
    <property type="match status" value="1"/>
</dbReference>